<evidence type="ECO:0000256" key="1">
    <source>
        <dbReference type="SAM" id="MobiDB-lite"/>
    </source>
</evidence>
<reference evidence="2" key="1">
    <citation type="submission" date="2014-09" db="EMBL/GenBank/DDBJ databases">
        <authorList>
            <person name="Magalhaes I.L.F."/>
            <person name="Oliveira U."/>
            <person name="Santos F.R."/>
            <person name="Vidigal T.H.D.A."/>
            <person name="Brescovit A.D."/>
            <person name="Santos A.J."/>
        </authorList>
    </citation>
    <scope>NUCLEOTIDE SEQUENCE</scope>
    <source>
        <tissue evidence="2">Shoot tissue taken approximately 20 cm above the soil surface</tissue>
    </source>
</reference>
<accession>A0A0A9BMB6</accession>
<dbReference type="EMBL" id="GBRH01234587">
    <property type="protein sequence ID" value="JAD63308.1"/>
    <property type="molecule type" value="Transcribed_RNA"/>
</dbReference>
<sequence length="22" mass="2620">MREKLKQIHIGKQAKQNDLLNN</sequence>
<protein>
    <submittedName>
        <fullName evidence="2">Uncharacterized protein</fullName>
    </submittedName>
</protein>
<organism evidence="2">
    <name type="scientific">Arundo donax</name>
    <name type="common">Giant reed</name>
    <name type="synonym">Donax arundinaceus</name>
    <dbReference type="NCBI Taxonomy" id="35708"/>
    <lineage>
        <taxon>Eukaryota</taxon>
        <taxon>Viridiplantae</taxon>
        <taxon>Streptophyta</taxon>
        <taxon>Embryophyta</taxon>
        <taxon>Tracheophyta</taxon>
        <taxon>Spermatophyta</taxon>
        <taxon>Magnoliopsida</taxon>
        <taxon>Liliopsida</taxon>
        <taxon>Poales</taxon>
        <taxon>Poaceae</taxon>
        <taxon>PACMAD clade</taxon>
        <taxon>Arundinoideae</taxon>
        <taxon>Arundineae</taxon>
        <taxon>Arundo</taxon>
    </lineage>
</organism>
<evidence type="ECO:0000313" key="2">
    <source>
        <dbReference type="EMBL" id="JAD63308.1"/>
    </source>
</evidence>
<feature type="region of interest" description="Disordered" evidence="1">
    <location>
        <begin position="1"/>
        <end position="22"/>
    </location>
</feature>
<reference evidence="2" key="2">
    <citation type="journal article" date="2015" name="Data Brief">
        <title>Shoot transcriptome of the giant reed, Arundo donax.</title>
        <authorList>
            <person name="Barrero R.A."/>
            <person name="Guerrero F.D."/>
            <person name="Moolhuijzen P."/>
            <person name="Goolsby J.A."/>
            <person name="Tidwell J."/>
            <person name="Bellgard S.E."/>
            <person name="Bellgard M.I."/>
        </authorList>
    </citation>
    <scope>NUCLEOTIDE SEQUENCE</scope>
    <source>
        <tissue evidence="2">Shoot tissue taken approximately 20 cm above the soil surface</tissue>
    </source>
</reference>
<dbReference type="AlphaFoldDB" id="A0A0A9BMB6"/>
<name>A0A0A9BMB6_ARUDO</name>
<proteinExistence type="predicted"/>